<dbReference type="AlphaFoldDB" id="M1DI89"/>
<evidence type="ECO:0000256" key="1">
    <source>
        <dbReference type="SAM" id="MobiDB-lite"/>
    </source>
</evidence>
<dbReference type="EnsemblPlants" id="PGSC0003DMT400089479">
    <property type="protein sequence ID" value="PGSC0003DMT400089479"/>
    <property type="gene ID" value="PGSC0003DMG400039050"/>
</dbReference>
<sequence>MPPRRASTRNANARNTNAIPLVPDQGVSNAEVKNCPSRAQSTAPTVPKGHPTQQGNSSGTGGEQRQNRLYALQAPQDQEDSLDVITVICYFSFTLSCMLSTFQVLTHTCATSSRDVGSGSQNPDHA</sequence>
<reference evidence="2" key="2">
    <citation type="submission" date="2015-06" db="UniProtKB">
        <authorList>
            <consortium name="EnsemblPlants"/>
        </authorList>
    </citation>
    <scope>IDENTIFICATION</scope>
    <source>
        <strain evidence="2">DM1-3 516 R44</strain>
    </source>
</reference>
<evidence type="ECO:0000313" key="3">
    <source>
        <dbReference type="Proteomes" id="UP000011115"/>
    </source>
</evidence>
<dbReference type="Proteomes" id="UP000011115">
    <property type="component" value="Unassembled WGS sequence"/>
</dbReference>
<name>M1DI89_SOLTU</name>
<reference evidence="3" key="1">
    <citation type="journal article" date="2011" name="Nature">
        <title>Genome sequence and analysis of the tuber crop potato.</title>
        <authorList>
            <consortium name="The Potato Genome Sequencing Consortium"/>
        </authorList>
    </citation>
    <scope>NUCLEOTIDE SEQUENCE [LARGE SCALE GENOMIC DNA]</scope>
    <source>
        <strain evidence="3">cv. DM1-3 516 R44</strain>
    </source>
</reference>
<dbReference type="PaxDb" id="4113-PGSC0003DMT400089479"/>
<dbReference type="Gramene" id="PGSC0003DMT400089479">
    <property type="protein sequence ID" value="PGSC0003DMT400089479"/>
    <property type="gene ID" value="PGSC0003DMG400039050"/>
</dbReference>
<dbReference type="HOGENOM" id="CLU_1985539_0_0_1"/>
<accession>M1DI89</accession>
<feature type="compositionally biased region" description="Low complexity" evidence="1">
    <location>
        <begin position="1"/>
        <end position="18"/>
    </location>
</feature>
<evidence type="ECO:0000313" key="2">
    <source>
        <dbReference type="EnsemblPlants" id="PGSC0003DMT400089479"/>
    </source>
</evidence>
<feature type="region of interest" description="Disordered" evidence="1">
    <location>
        <begin position="1"/>
        <end position="76"/>
    </location>
</feature>
<organism evidence="2 3">
    <name type="scientific">Solanum tuberosum</name>
    <name type="common">Potato</name>
    <dbReference type="NCBI Taxonomy" id="4113"/>
    <lineage>
        <taxon>Eukaryota</taxon>
        <taxon>Viridiplantae</taxon>
        <taxon>Streptophyta</taxon>
        <taxon>Embryophyta</taxon>
        <taxon>Tracheophyta</taxon>
        <taxon>Spermatophyta</taxon>
        <taxon>Magnoliopsida</taxon>
        <taxon>eudicotyledons</taxon>
        <taxon>Gunneridae</taxon>
        <taxon>Pentapetalae</taxon>
        <taxon>asterids</taxon>
        <taxon>lamiids</taxon>
        <taxon>Solanales</taxon>
        <taxon>Solanaceae</taxon>
        <taxon>Solanoideae</taxon>
        <taxon>Solaneae</taxon>
        <taxon>Solanum</taxon>
    </lineage>
</organism>
<protein>
    <recommendedName>
        <fullName evidence="4">Integrase core domain containing protein</fullName>
    </recommendedName>
</protein>
<proteinExistence type="predicted"/>
<dbReference type="InParanoid" id="M1DI89"/>
<keyword evidence="3" id="KW-1185">Reference proteome</keyword>
<evidence type="ECO:0008006" key="4">
    <source>
        <dbReference type="Google" id="ProtNLM"/>
    </source>
</evidence>